<keyword evidence="6 8" id="KW-0472">Membrane</keyword>
<sequence>MSTVTSELTNTSGTNSGSIIDTSRESLVGIIDTDKEDTDDVNEKRLKRDNTIVCDVILISIPLRSPNKRKPLKNFCHEYCSILELVIKSTIPDIKSFKLWQIILLLLFATFNVIFSILDFNSFFQQRQRQRSIFKWMNDLNDRVPLWRRILLCFSGIASFTNVVNVVLVIKGKLSSYLWGIIAAILYGIYSFAYGYIGDAQLYFIFFLPMQFIGIYMWSKELDSSSTTRVRSLSPIPWLVVLIISIGLAVLFYYEIPAFSNLLTLPYYHQTVLVPHILDATTNALSVVAQFLLIFCYWEQYVYWLAVNLMAIVMYSGLFQTKLEINVLLVWVMLAINSFIGLYIWFMRWSKLRRIGHISMP</sequence>
<protein>
    <recommendedName>
        <fullName evidence="12">Nicotinamide mononucleotide transporter</fullName>
    </recommendedName>
</protein>
<feature type="transmembrane region" description="Helical" evidence="8">
    <location>
        <begin position="202"/>
        <end position="218"/>
    </location>
</feature>
<keyword evidence="4 8" id="KW-0812">Transmembrane</keyword>
<dbReference type="Proteomes" id="UP000677228">
    <property type="component" value="Unassembled WGS sequence"/>
</dbReference>
<keyword evidence="3" id="KW-1003">Cell membrane</keyword>
<organism evidence="10 11">
    <name type="scientific">Didymodactylos carnosus</name>
    <dbReference type="NCBI Taxonomy" id="1234261"/>
    <lineage>
        <taxon>Eukaryota</taxon>
        <taxon>Metazoa</taxon>
        <taxon>Spiralia</taxon>
        <taxon>Gnathifera</taxon>
        <taxon>Rotifera</taxon>
        <taxon>Eurotatoria</taxon>
        <taxon>Bdelloidea</taxon>
        <taxon>Philodinida</taxon>
        <taxon>Philodinidae</taxon>
        <taxon>Didymodactylos</taxon>
    </lineage>
</organism>
<name>A0A8S2GI27_9BILA</name>
<feature type="transmembrane region" description="Helical" evidence="8">
    <location>
        <begin position="99"/>
        <end position="118"/>
    </location>
</feature>
<feature type="transmembrane region" description="Helical" evidence="8">
    <location>
        <begin position="177"/>
        <end position="196"/>
    </location>
</feature>
<feature type="transmembrane region" description="Helical" evidence="8">
    <location>
        <begin position="276"/>
        <end position="294"/>
    </location>
</feature>
<feature type="transmembrane region" description="Helical" evidence="8">
    <location>
        <begin position="238"/>
        <end position="256"/>
    </location>
</feature>
<evidence type="ECO:0000256" key="6">
    <source>
        <dbReference type="ARBA" id="ARBA00023136"/>
    </source>
</evidence>
<comment type="caution">
    <text evidence="10">The sequence shown here is derived from an EMBL/GenBank/DDBJ whole genome shotgun (WGS) entry which is preliminary data.</text>
</comment>
<evidence type="ECO:0000256" key="3">
    <source>
        <dbReference type="ARBA" id="ARBA00022475"/>
    </source>
</evidence>
<dbReference type="NCBIfam" id="TIGR01528">
    <property type="entry name" value="NMN_trans_PnuC"/>
    <property type="match status" value="1"/>
</dbReference>
<evidence type="ECO:0000256" key="8">
    <source>
        <dbReference type="SAM" id="Phobius"/>
    </source>
</evidence>
<gene>
    <name evidence="9" type="ORF">OVA965_LOCUS1555</name>
    <name evidence="10" type="ORF">TMI583_LOCUS1555</name>
</gene>
<proteinExistence type="predicted"/>
<dbReference type="AlphaFoldDB" id="A0A8S2GI27"/>
<evidence type="ECO:0000256" key="1">
    <source>
        <dbReference type="ARBA" id="ARBA00004651"/>
    </source>
</evidence>
<dbReference type="Pfam" id="PF04973">
    <property type="entry name" value="NMN_transporter"/>
    <property type="match status" value="1"/>
</dbReference>
<feature type="transmembrane region" description="Helical" evidence="8">
    <location>
        <begin position="325"/>
        <end position="346"/>
    </location>
</feature>
<accession>A0A8S2GI27</accession>
<dbReference type="EMBL" id="CAJOBA010000292">
    <property type="protein sequence ID" value="CAF3520685.1"/>
    <property type="molecule type" value="Genomic_DNA"/>
</dbReference>
<reference evidence="10" key="1">
    <citation type="submission" date="2021-02" db="EMBL/GenBank/DDBJ databases">
        <authorList>
            <person name="Nowell W R."/>
        </authorList>
    </citation>
    <scope>NUCLEOTIDE SEQUENCE</scope>
</reference>
<keyword evidence="2" id="KW-0813">Transport</keyword>
<feature type="region of interest" description="Disordered" evidence="7">
    <location>
        <begin position="1"/>
        <end position="20"/>
    </location>
</feature>
<feature type="transmembrane region" description="Helical" evidence="8">
    <location>
        <begin position="301"/>
        <end position="319"/>
    </location>
</feature>
<keyword evidence="5 8" id="KW-1133">Transmembrane helix</keyword>
<evidence type="ECO:0000256" key="2">
    <source>
        <dbReference type="ARBA" id="ARBA00022448"/>
    </source>
</evidence>
<evidence type="ECO:0000256" key="7">
    <source>
        <dbReference type="SAM" id="MobiDB-lite"/>
    </source>
</evidence>
<dbReference type="GO" id="GO:0005886">
    <property type="term" value="C:plasma membrane"/>
    <property type="evidence" value="ECO:0007669"/>
    <property type="project" value="UniProtKB-SubCell"/>
</dbReference>
<dbReference type="Proteomes" id="UP000682733">
    <property type="component" value="Unassembled WGS sequence"/>
</dbReference>
<dbReference type="PANTHER" id="PTHR36122:SF2">
    <property type="entry name" value="NICOTINAMIDE RIBOSIDE TRANSPORTER PNUC"/>
    <property type="match status" value="1"/>
</dbReference>
<evidence type="ECO:0008006" key="12">
    <source>
        <dbReference type="Google" id="ProtNLM"/>
    </source>
</evidence>
<evidence type="ECO:0000313" key="9">
    <source>
        <dbReference type="EMBL" id="CAF0742982.1"/>
    </source>
</evidence>
<evidence type="ECO:0000313" key="10">
    <source>
        <dbReference type="EMBL" id="CAF3520685.1"/>
    </source>
</evidence>
<dbReference type="PANTHER" id="PTHR36122">
    <property type="entry name" value="NICOTINAMIDE RIBOSIDE TRANSPORTER PNUC"/>
    <property type="match status" value="1"/>
</dbReference>
<evidence type="ECO:0000313" key="11">
    <source>
        <dbReference type="Proteomes" id="UP000682733"/>
    </source>
</evidence>
<dbReference type="InterPro" id="IPR006419">
    <property type="entry name" value="NMN_transpt_PnuC"/>
</dbReference>
<comment type="subcellular location">
    <subcellularLocation>
        <location evidence="1">Cell membrane</location>
        <topology evidence="1">Multi-pass membrane protein</topology>
    </subcellularLocation>
</comment>
<dbReference type="EMBL" id="CAJNOK010000292">
    <property type="protein sequence ID" value="CAF0742982.1"/>
    <property type="molecule type" value="Genomic_DNA"/>
</dbReference>
<evidence type="ECO:0000256" key="5">
    <source>
        <dbReference type="ARBA" id="ARBA00022989"/>
    </source>
</evidence>
<feature type="transmembrane region" description="Helical" evidence="8">
    <location>
        <begin position="146"/>
        <end position="170"/>
    </location>
</feature>
<evidence type="ECO:0000256" key="4">
    <source>
        <dbReference type="ARBA" id="ARBA00022692"/>
    </source>
</evidence>
<dbReference type="GO" id="GO:0034257">
    <property type="term" value="F:nicotinamide riboside transmembrane transporter activity"/>
    <property type="evidence" value="ECO:0007669"/>
    <property type="project" value="InterPro"/>
</dbReference>